<sequence length="188" mass="22869">MLKVSCFVLIFYTMQVSYAFMEVMHELQKRENRQFETYLEMKDMFFTIKENMRDMKDRLESNEERCALLWRELMVPTEHRNLEQELQARNYLFSLIIRNKCSYIFCDVTMYSLQYSEQQGKHPSDIDAPVGRRVRSMWGREPRFSPILREYKYSEHLRKGNIKIPAYIERGAYQCPKLLCNIFYKIFS</sequence>
<feature type="signal peptide" evidence="1">
    <location>
        <begin position="1"/>
        <end position="19"/>
    </location>
</feature>
<dbReference type="AlphaFoldDB" id="A0A0A9DLE8"/>
<evidence type="ECO:0000313" key="2">
    <source>
        <dbReference type="EMBL" id="JAD86500.1"/>
    </source>
</evidence>
<evidence type="ECO:0000256" key="1">
    <source>
        <dbReference type="SAM" id="SignalP"/>
    </source>
</evidence>
<proteinExistence type="predicted"/>
<reference evidence="2" key="2">
    <citation type="journal article" date="2015" name="Data Brief">
        <title>Shoot transcriptome of the giant reed, Arundo donax.</title>
        <authorList>
            <person name="Barrero R.A."/>
            <person name="Guerrero F.D."/>
            <person name="Moolhuijzen P."/>
            <person name="Goolsby J.A."/>
            <person name="Tidwell J."/>
            <person name="Bellgard S.E."/>
            <person name="Bellgard M.I."/>
        </authorList>
    </citation>
    <scope>NUCLEOTIDE SEQUENCE</scope>
    <source>
        <tissue evidence="2">Shoot tissue taken approximately 20 cm above the soil surface</tissue>
    </source>
</reference>
<protein>
    <submittedName>
        <fullName evidence="2">Uncharacterized protein</fullName>
    </submittedName>
</protein>
<reference evidence="2" key="1">
    <citation type="submission" date="2014-09" db="EMBL/GenBank/DDBJ databases">
        <authorList>
            <person name="Magalhaes I.L.F."/>
            <person name="Oliveira U."/>
            <person name="Santos F.R."/>
            <person name="Vidigal T.H.D.A."/>
            <person name="Brescovit A.D."/>
            <person name="Santos A.J."/>
        </authorList>
    </citation>
    <scope>NUCLEOTIDE SEQUENCE</scope>
    <source>
        <tissue evidence="2">Shoot tissue taken approximately 20 cm above the soil surface</tissue>
    </source>
</reference>
<organism evidence="2">
    <name type="scientific">Arundo donax</name>
    <name type="common">Giant reed</name>
    <name type="synonym">Donax arundinaceus</name>
    <dbReference type="NCBI Taxonomy" id="35708"/>
    <lineage>
        <taxon>Eukaryota</taxon>
        <taxon>Viridiplantae</taxon>
        <taxon>Streptophyta</taxon>
        <taxon>Embryophyta</taxon>
        <taxon>Tracheophyta</taxon>
        <taxon>Spermatophyta</taxon>
        <taxon>Magnoliopsida</taxon>
        <taxon>Liliopsida</taxon>
        <taxon>Poales</taxon>
        <taxon>Poaceae</taxon>
        <taxon>PACMAD clade</taxon>
        <taxon>Arundinoideae</taxon>
        <taxon>Arundineae</taxon>
        <taxon>Arundo</taxon>
    </lineage>
</organism>
<dbReference type="EMBL" id="GBRH01211395">
    <property type="protein sequence ID" value="JAD86500.1"/>
    <property type="molecule type" value="Transcribed_RNA"/>
</dbReference>
<keyword evidence="1" id="KW-0732">Signal</keyword>
<feature type="chain" id="PRO_5002043699" evidence="1">
    <location>
        <begin position="20"/>
        <end position="188"/>
    </location>
</feature>
<name>A0A0A9DLE8_ARUDO</name>
<accession>A0A0A9DLE8</accession>